<feature type="compositionally biased region" description="Basic residues" evidence="1">
    <location>
        <begin position="59"/>
        <end position="70"/>
    </location>
</feature>
<dbReference type="AlphaFoldDB" id="A0A8H3FCF9"/>
<feature type="region of interest" description="Disordered" evidence="1">
    <location>
        <begin position="48"/>
        <end position="101"/>
    </location>
</feature>
<sequence length="194" mass="22053">MPTDGAISKFLYVIMKQLDLKSIDWQQVADQLDITNGHAARMRYSRFKQQMEGVPPAPRKARAAVPRQKKAKPDKSDKKDKKQTEEHQGTVFKAEKEEDMDAMPGVELTIKEEHFVKPEPMVKVEFGGEEDGTWSPDDSPDSGTIQQMSLEPAALVDHTYLQPYFPAEEARQVSPEFIAVKPEPVVKMEPIWEE</sequence>
<evidence type="ECO:0000313" key="4">
    <source>
        <dbReference type="Proteomes" id="UP000664203"/>
    </source>
</evidence>
<dbReference type="EMBL" id="CAJPDR010000151">
    <property type="protein sequence ID" value="CAF9921994.1"/>
    <property type="molecule type" value="Genomic_DNA"/>
</dbReference>
<evidence type="ECO:0000259" key="2">
    <source>
        <dbReference type="Pfam" id="PF22980"/>
    </source>
</evidence>
<feature type="compositionally biased region" description="Basic and acidic residues" evidence="1">
    <location>
        <begin position="71"/>
        <end position="96"/>
    </location>
</feature>
<dbReference type="Proteomes" id="UP000664203">
    <property type="component" value="Unassembled WGS sequence"/>
</dbReference>
<dbReference type="OrthoDB" id="3944408at2759"/>
<evidence type="ECO:0000313" key="3">
    <source>
        <dbReference type="EMBL" id="CAF9921994.1"/>
    </source>
</evidence>
<reference evidence="3" key="1">
    <citation type="submission" date="2021-03" db="EMBL/GenBank/DDBJ databases">
        <authorList>
            <person name="Tagirdzhanova G."/>
        </authorList>
    </citation>
    <scope>NUCLEOTIDE SEQUENCE</scope>
</reference>
<accession>A0A8H3FCF9</accession>
<proteinExistence type="predicted"/>
<protein>
    <recommendedName>
        <fullName evidence="2">Myb-like DNA-binding domain-containing protein</fullName>
    </recommendedName>
</protein>
<comment type="caution">
    <text evidence="3">The sequence shown here is derived from an EMBL/GenBank/DDBJ whole genome shotgun (WGS) entry which is preliminary data.</text>
</comment>
<name>A0A8H3FCF9_9LECA</name>
<dbReference type="Pfam" id="PF22980">
    <property type="entry name" value="Myb_DNA-bind_8"/>
    <property type="match status" value="1"/>
</dbReference>
<feature type="domain" description="Myb-like DNA-binding" evidence="2">
    <location>
        <begin position="9"/>
        <end position="52"/>
    </location>
</feature>
<organism evidence="3 4">
    <name type="scientific">Alectoria fallacina</name>
    <dbReference type="NCBI Taxonomy" id="1903189"/>
    <lineage>
        <taxon>Eukaryota</taxon>
        <taxon>Fungi</taxon>
        <taxon>Dikarya</taxon>
        <taxon>Ascomycota</taxon>
        <taxon>Pezizomycotina</taxon>
        <taxon>Lecanoromycetes</taxon>
        <taxon>OSLEUM clade</taxon>
        <taxon>Lecanoromycetidae</taxon>
        <taxon>Lecanorales</taxon>
        <taxon>Lecanorineae</taxon>
        <taxon>Parmeliaceae</taxon>
        <taxon>Alectoria</taxon>
    </lineage>
</organism>
<keyword evidence="4" id="KW-1185">Reference proteome</keyword>
<dbReference type="InterPro" id="IPR054505">
    <property type="entry name" value="Myb_DNA-bind_8"/>
</dbReference>
<evidence type="ECO:0000256" key="1">
    <source>
        <dbReference type="SAM" id="MobiDB-lite"/>
    </source>
</evidence>
<gene>
    <name evidence="3" type="ORF">ALECFALPRED_001991</name>
</gene>